<feature type="region of interest" description="Disordered" evidence="6">
    <location>
        <begin position="1"/>
        <end position="23"/>
    </location>
</feature>
<dbReference type="NCBIfam" id="TIGR00731">
    <property type="entry name" value="bL25_bact_ctc"/>
    <property type="match status" value="1"/>
</dbReference>
<dbReference type="EMBL" id="RYZH01000019">
    <property type="protein sequence ID" value="RUL87600.1"/>
    <property type="molecule type" value="Genomic_DNA"/>
</dbReference>
<dbReference type="InterPro" id="IPR029751">
    <property type="entry name" value="Ribosomal_L25_dom"/>
</dbReference>
<evidence type="ECO:0000259" key="7">
    <source>
        <dbReference type="Pfam" id="PF01386"/>
    </source>
</evidence>
<comment type="caution">
    <text evidence="9">The sequence shown here is derived from an EMBL/GenBank/DDBJ whole genome shotgun (WGS) entry which is preliminary data.</text>
</comment>
<keyword evidence="1 5" id="KW-0699">rRNA-binding</keyword>
<evidence type="ECO:0000256" key="5">
    <source>
        <dbReference type="HAMAP-Rule" id="MF_01334"/>
    </source>
</evidence>
<dbReference type="Gene3D" id="2.40.240.10">
    <property type="entry name" value="Ribosomal Protein L25, Chain P"/>
    <property type="match status" value="1"/>
</dbReference>
<dbReference type="GO" id="GO:0022625">
    <property type="term" value="C:cytosolic large ribosomal subunit"/>
    <property type="evidence" value="ECO:0007669"/>
    <property type="project" value="TreeGrafter"/>
</dbReference>
<feature type="domain" description="Large ribosomal subunit protein bL25 L25" evidence="7">
    <location>
        <begin position="8"/>
        <end position="96"/>
    </location>
</feature>
<evidence type="ECO:0000259" key="8">
    <source>
        <dbReference type="Pfam" id="PF14693"/>
    </source>
</evidence>
<comment type="subunit">
    <text evidence="5">Part of the 50S ribosomal subunit; part of the 5S rRNA/L5/L18/L25 subcomplex. Contacts the 5S rRNA. Binds to the 5S rRNA independently of L5 and L18.</text>
</comment>
<dbReference type="RefSeq" id="WP_126725488.1">
    <property type="nucleotide sequence ID" value="NZ_RYZH01000019.1"/>
</dbReference>
<protein>
    <recommendedName>
        <fullName evidence="5">Large ribosomal subunit protein bL25</fullName>
    </recommendedName>
    <alternativeName>
        <fullName evidence="5">General stress protein CTC</fullName>
    </alternativeName>
</protein>
<dbReference type="PANTHER" id="PTHR33284:SF1">
    <property type="entry name" value="RIBOSOMAL PROTEIN L25_GLN-TRNA SYNTHETASE, ANTI-CODON-BINDING DOMAIN-CONTAINING PROTEIN"/>
    <property type="match status" value="1"/>
</dbReference>
<gene>
    <name evidence="5" type="primary">rplY</name>
    <name evidence="5" type="synonym">ctc</name>
    <name evidence="9" type="ORF">TsocGM_11360</name>
</gene>
<sequence length="214" mass="22557">MAEAVTIQVEPRDPTKNKGTGSRVARKLRAQGRVPAIIYGHKLPPVPISLAQDDVAMMLKKSVHLAQLSWDGATELAVVRDVQWDHLGKEIIHLDFLRVSSGETVEAEVALETHGEPVGLSLGGRLEQLVRSLKIKAKPTAIPKSITIEVGGLNVGDAILVRDLKGMLPEGVSTDADESIMLVHVVEKKAGSAAASAAEGEAAAEGQAEGETSA</sequence>
<dbReference type="PANTHER" id="PTHR33284">
    <property type="entry name" value="RIBOSOMAL PROTEIN L25/GLN-TRNA SYNTHETASE, ANTI-CODON-BINDING DOMAIN-CONTAINING PROTEIN"/>
    <property type="match status" value="1"/>
</dbReference>
<dbReference type="OrthoDB" id="9790002at2"/>
<evidence type="ECO:0000256" key="3">
    <source>
        <dbReference type="ARBA" id="ARBA00022980"/>
    </source>
</evidence>
<organism evidence="9 10">
    <name type="scientific">Tautonia sociabilis</name>
    <dbReference type="NCBI Taxonomy" id="2080755"/>
    <lineage>
        <taxon>Bacteria</taxon>
        <taxon>Pseudomonadati</taxon>
        <taxon>Planctomycetota</taxon>
        <taxon>Planctomycetia</taxon>
        <taxon>Isosphaerales</taxon>
        <taxon>Isosphaeraceae</taxon>
        <taxon>Tautonia</taxon>
    </lineage>
</organism>
<name>A0A432MK14_9BACT</name>
<keyword evidence="10" id="KW-1185">Reference proteome</keyword>
<keyword evidence="3 5" id="KW-0689">Ribosomal protein</keyword>
<dbReference type="InterPro" id="IPR001021">
    <property type="entry name" value="Ribosomal_bL25_long"/>
</dbReference>
<reference evidence="9 10" key="1">
    <citation type="submission" date="2018-12" db="EMBL/GenBank/DDBJ databases">
        <authorList>
            <person name="Toschakov S.V."/>
        </authorList>
    </citation>
    <scope>NUCLEOTIDE SEQUENCE [LARGE SCALE GENOMIC DNA]</scope>
    <source>
        <strain evidence="9 10">GM2012</strain>
    </source>
</reference>
<dbReference type="GO" id="GO:0006412">
    <property type="term" value="P:translation"/>
    <property type="evidence" value="ECO:0007669"/>
    <property type="project" value="UniProtKB-UniRule"/>
</dbReference>
<dbReference type="InterPro" id="IPR020930">
    <property type="entry name" value="Ribosomal_uL5_bac-type"/>
</dbReference>
<dbReference type="AlphaFoldDB" id="A0A432MK14"/>
<dbReference type="CDD" id="cd00495">
    <property type="entry name" value="Ribosomal_L25_TL5_CTC"/>
    <property type="match status" value="1"/>
</dbReference>
<evidence type="ECO:0000313" key="10">
    <source>
        <dbReference type="Proteomes" id="UP000280296"/>
    </source>
</evidence>
<dbReference type="Pfam" id="PF01386">
    <property type="entry name" value="Ribosomal_L25p"/>
    <property type="match status" value="1"/>
</dbReference>
<accession>A0A432MK14</accession>
<feature type="region of interest" description="Disordered" evidence="6">
    <location>
        <begin position="194"/>
        <end position="214"/>
    </location>
</feature>
<keyword evidence="4 5" id="KW-0687">Ribonucleoprotein</keyword>
<dbReference type="Proteomes" id="UP000280296">
    <property type="component" value="Unassembled WGS sequence"/>
</dbReference>
<comment type="function">
    <text evidence="5">This is one of the proteins that binds to the 5S RNA in the ribosome where it forms part of the central protuberance.</text>
</comment>
<dbReference type="Gene3D" id="2.170.120.20">
    <property type="entry name" value="Ribosomal protein L25, beta domain"/>
    <property type="match status" value="1"/>
</dbReference>
<dbReference type="InterPro" id="IPR020056">
    <property type="entry name" value="Rbsml_bL25/Gln-tRNA_synth_N"/>
</dbReference>
<comment type="similarity">
    <text evidence="5">Belongs to the bacterial ribosomal protein bL25 family. CTC subfamily.</text>
</comment>
<dbReference type="InterPro" id="IPR037121">
    <property type="entry name" value="Ribosomal_bL25_C"/>
</dbReference>
<evidence type="ECO:0000256" key="1">
    <source>
        <dbReference type="ARBA" id="ARBA00022730"/>
    </source>
</evidence>
<evidence type="ECO:0000313" key="9">
    <source>
        <dbReference type="EMBL" id="RUL87600.1"/>
    </source>
</evidence>
<dbReference type="SUPFAM" id="SSF50715">
    <property type="entry name" value="Ribosomal protein L25-like"/>
    <property type="match status" value="1"/>
</dbReference>
<reference evidence="9 10" key="2">
    <citation type="submission" date="2019-01" db="EMBL/GenBank/DDBJ databases">
        <title>Tautonia sociabilis, a novel thermotolerant planctomycete of Isosphaeraceae family, isolated from a 4000 m deep subterranean habitat.</title>
        <authorList>
            <person name="Kovaleva O.L."/>
            <person name="Elcheninov A.G."/>
            <person name="Van Heerden E."/>
            <person name="Toshchakov S.V."/>
            <person name="Novikov A."/>
            <person name="Bonch-Osmolovskaya E.A."/>
            <person name="Kublanov I.V."/>
        </authorList>
    </citation>
    <scope>NUCLEOTIDE SEQUENCE [LARGE SCALE GENOMIC DNA]</scope>
    <source>
        <strain evidence="9 10">GM2012</strain>
    </source>
</reference>
<dbReference type="HAMAP" id="MF_01334">
    <property type="entry name" value="Ribosomal_bL25_CTC"/>
    <property type="match status" value="1"/>
</dbReference>
<evidence type="ECO:0000256" key="6">
    <source>
        <dbReference type="SAM" id="MobiDB-lite"/>
    </source>
</evidence>
<dbReference type="GO" id="GO:0008097">
    <property type="term" value="F:5S rRNA binding"/>
    <property type="evidence" value="ECO:0007669"/>
    <property type="project" value="InterPro"/>
</dbReference>
<dbReference type="Pfam" id="PF14693">
    <property type="entry name" value="Ribosomal_TL5_C"/>
    <property type="match status" value="1"/>
</dbReference>
<dbReference type="InterPro" id="IPR011035">
    <property type="entry name" value="Ribosomal_bL25/Gln-tRNA_synth"/>
</dbReference>
<evidence type="ECO:0000256" key="4">
    <source>
        <dbReference type="ARBA" id="ARBA00023274"/>
    </source>
</evidence>
<feature type="domain" description="Large ribosomal subunit protein bL25 beta" evidence="8">
    <location>
        <begin position="105"/>
        <end position="188"/>
    </location>
</feature>
<keyword evidence="2 5" id="KW-0694">RNA-binding</keyword>
<evidence type="ECO:0000256" key="2">
    <source>
        <dbReference type="ARBA" id="ARBA00022884"/>
    </source>
</evidence>
<dbReference type="GO" id="GO:0003735">
    <property type="term" value="F:structural constituent of ribosome"/>
    <property type="evidence" value="ECO:0007669"/>
    <property type="project" value="InterPro"/>
</dbReference>
<proteinExistence type="inferred from homology"/>
<dbReference type="InterPro" id="IPR020057">
    <property type="entry name" value="Ribosomal_bL25_b-dom"/>
</dbReference>